<evidence type="ECO:0000256" key="6">
    <source>
        <dbReference type="ARBA" id="ARBA00022989"/>
    </source>
</evidence>
<dbReference type="InterPro" id="IPR038731">
    <property type="entry name" value="RgtA/B/C-like"/>
</dbReference>
<feature type="transmembrane region" description="Helical" evidence="8">
    <location>
        <begin position="376"/>
        <end position="399"/>
    </location>
</feature>
<evidence type="ECO:0000256" key="2">
    <source>
        <dbReference type="ARBA" id="ARBA00022475"/>
    </source>
</evidence>
<evidence type="ECO:0000256" key="5">
    <source>
        <dbReference type="ARBA" id="ARBA00022692"/>
    </source>
</evidence>
<feature type="transmembrane region" description="Helical" evidence="8">
    <location>
        <begin position="188"/>
        <end position="204"/>
    </location>
</feature>
<evidence type="ECO:0000256" key="1">
    <source>
        <dbReference type="ARBA" id="ARBA00004651"/>
    </source>
</evidence>
<keyword evidence="2" id="KW-1003">Cell membrane</keyword>
<dbReference type="EMBL" id="MHTX01000048">
    <property type="protein sequence ID" value="OHA66957.1"/>
    <property type="molecule type" value="Genomic_DNA"/>
</dbReference>
<feature type="transmembrane region" description="Helical" evidence="8">
    <location>
        <begin position="347"/>
        <end position="364"/>
    </location>
</feature>
<evidence type="ECO:0000256" key="7">
    <source>
        <dbReference type="ARBA" id="ARBA00023136"/>
    </source>
</evidence>
<evidence type="ECO:0000256" key="8">
    <source>
        <dbReference type="SAM" id="Phobius"/>
    </source>
</evidence>
<proteinExistence type="predicted"/>
<dbReference type="Pfam" id="PF13231">
    <property type="entry name" value="PMT_2"/>
    <property type="match status" value="1"/>
</dbReference>
<feature type="transmembrane region" description="Helical" evidence="8">
    <location>
        <begin position="210"/>
        <end position="228"/>
    </location>
</feature>
<sequence>MQTSNKITFLAATGLLAWMGIAAISSMAEDSSTMDELAHLPAGYSYLTQQDMRINPEHPPLIKDLAALPLLFISGINFPSDVKAWTEDLNGQWDFGTALFYKSGNDADKMLFWGRIPMIIVMLLLGLILFFWIRQLWGDNAALLTLFLYSFSPTFLAHGRLVTTDVGAALGVVLATAFFLNFLQNPSLKNIILAGIALGIAELIKFNLVLLYPFLGLTIIFWTLVKIGRQKIKNFFLYCVKFAAIIAVAWLLIWPVYAFHVQNLPAEKQIKYVEVFTQGHPAGKALIPFTLFLSQHELLRPWGYYMLGVDMATQRASGGNTTYFMGEVSAAGWLSYFPLIYVIKEPLALFLLIIFALVYMAVAIKRPPWQESPKRLKSWLAGHFTQFAMLLWIAIYWAASLASNLNIGIRHLLPTFPFVYALVAWATMQWVPTGGRFKKFSFAFVVLILLWQAITVIKVYPSFLSYFNELAGGPTGGSGYVVDSNLDWGQDLKRLAKFVKQNNIDKIKIAYFGGGIPKYYLGGKAESFKWEEPQKGWVAISATLLRGGQSVPAPGFNESTSHFYWLYPYQPVTVIGNSIFVYNIL</sequence>
<keyword evidence="7 8" id="KW-0472">Membrane</keyword>
<dbReference type="GO" id="GO:0016763">
    <property type="term" value="F:pentosyltransferase activity"/>
    <property type="evidence" value="ECO:0007669"/>
    <property type="project" value="TreeGrafter"/>
</dbReference>
<dbReference type="Proteomes" id="UP000179258">
    <property type="component" value="Unassembled WGS sequence"/>
</dbReference>
<feature type="transmembrane region" description="Helical" evidence="8">
    <location>
        <begin position="140"/>
        <end position="160"/>
    </location>
</feature>
<dbReference type="PANTHER" id="PTHR33908">
    <property type="entry name" value="MANNOSYLTRANSFERASE YKCB-RELATED"/>
    <property type="match status" value="1"/>
</dbReference>
<keyword evidence="4" id="KW-0808">Transferase</keyword>
<dbReference type="AlphaFoldDB" id="A0A1G2R2M0"/>
<evidence type="ECO:0000259" key="9">
    <source>
        <dbReference type="Pfam" id="PF13231"/>
    </source>
</evidence>
<dbReference type="PANTHER" id="PTHR33908:SF11">
    <property type="entry name" value="MEMBRANE PROTEIN"/>
    <property type="match status" value="1"/>
</dbReference>
<feature type="transmembrane region" description="Helical" evidence="8">
    <location>
        <begin position="411"/>
        <end position="428"/>
    </location>
</feature>
<accession>A0A1G2R2M0</accession>
<protein>
    <recommendedName>
        <fullName evidence="9">Glycosyltransferase RgtA/B/C/D-like domain-containing protein</fullName>
    </recommendedName>
</protein>
<dbReference type="GO" id="GO:0009103">
    <property type="term" value="P:lipopolysaccharide biosynthetic process"/>
    <property type="evidence" value="ECO:0007669"/>
    <property type="project" value="UniProtKB-ARBA"/>
</dbReference>
<organism evidence="10 11">
    <name type="scientific">Candidatus Wildermuthbacteria bacterium RIFCSPHIGHO2_02_FULL_47_17</name>
    <dbReference type="NCBI Taxonomy" id="1802452"/>
    <lineage>
        <taxon>Bacteria</taxon>
        <taxon>Candidatus Wildermuthiibacteriota</taxon>
    </lineage>
</organism>
<feature type="domain" description="Glycosyltransferase RgtA/B/C/D-like" evidence="9">
    <location>
        <begin position="114"/>
        <end position="254"/>
    </location>
</feature>
<evidence type="ECO:0000313" key="10">
    <source>
        <dbReference type="EMBL" id="OHA66957.1"/>
    </source>
</evidence>
<reference evidence="10 11" key="1">
    <citation type="journal article" date="2016" name="Nat. Commun.">
        <title>Thousands of microbial genomes shed light on interconnected biogeochemical processes in an aquifer system.</title>
        <authorList>
            <person name="Anantharaman K."/>
            <person name="Brown C.T."/>
            <person name="Hug L.A."/>
            <person name="Sharon I."/>
            <person name="Castelle C.J."/>
            <person name="Probst A.J."/>
            <person name="Thomas B.C."/>
            <person name="Singh A."/>
            <person name="Wilkins M.J."/>
            <person name="Karaoz U."/>
            <person name="Brodie E.L."/>
            <person name="Williams K.H."/>
            <person name="Hubbard S.S."/>
            <person name="Banfield J.F."/>
        </authorList>
    </citation>
    <scope>NUCLEOTIDE SEQUENCE [LARGE SCALE GENOMIC DNA]</scope>
</reference>
<feature type="transmembrane region" description="Helical" evidence="8">
    <location>
        <begin position="166"/>
        <end position="183"/>
    </location>
</feature>
<dbReference type="InterPro" id="IPR050297">
    <property type="entry name" value="LipidA_mod_glycosyltrf_83"/>
</dbReference>
<dbReference type="GO" id="GO:0005886">
    <property type="term" value="C:plasma membrane"/>
    <property type="evidence" value="ECO:0007669"/>
    <property type="project" value="UniProtKB-SubCell"/>
</dbReference>
<feature type="transmembrane region" description="Helical" evidence="8">
    <location>
        <begin position="235"/>
        <end position="257"/>
    </location>
</feature>
<keyword evidence="5 8" id="KW-0812">Transmembrane</keyword>
<feature type="transmembrane region" description="Helical" evidence="8">
    <location>
        <begin position="440"/>
        <end position="460"/>
    </location>
</feature>
<comment type="caution">
    <text evidence="10">The sequence shown here is derived from an EMBL/GenBank/DDBJ whole genome shotgun (WGS) entry which is preliminary data.</text>
</comment>
<name>A0A1G2R2M0_9BACT</name>
<feature type="transmembrane region" description="Helical" evidence="8">
    <location>
        <begin position="112"/>
        <end position="133"/>
    </location>
</feature>
<evidence type="ECO:0000256" key="4">
    <source>
        <dbReference type="ARBA" id="ARBA00022679"/>
    </source>
</evidence>
<keyword evidence="6 8" id="KW-1133">Transmembrane helix</keyword>
<evidence type="ECO:0000313" key="11">
    <source>
        <dbReference type="Proteomes" id="UP000179258"/>
    </source>
</evidence>
<comment type="subcellular location">
    <subcellularLocation>
        <location evidence="1">Cell membrane</location>
        <topology evidence="1">Multi-pass membrane protein</topology>
    </subcellularLocation>
</comment>
<gene>
    <name evidence="10" type="ORF">A3D59_01890</name>
</gene>
<keyword evidence="3" id="KW-0328">Glycosyltransferase</keyword>
<evidence type="ECO:0000256" key="3">
    <source>
        <dbReference type="ARBA" id="ARBA00022676"/>
    </source>
</evidence>